<evidence type="ECO:0000313" key="3">
    <source>
        <dbReference type="Proteomes" id="UP000308530"/>
    </source>
</evidence>
<keyword evidence="1" id="KW-0732">Signal</keyword>
<gene>
    <name evidence="2" type="ORF">FE840_004115</name>
</gene>
<evidence type="ECO:0000313" key="2">
    <source>
        <dbReference type="EMBL" id="QLF68794.1"/>
    </source>
</evidence>
<dbReference type="InterPro" id="IPR036465">
    <property type="entry name" value="vWFA_dom_sf"/>
</dbReference>
<keyword evidence="3" id="KW-1185">Reference proteome</keyword>
<dbReference type="InterPro" id="IPR010607">
    <property type="entry name" value="DUF1194"/>
</dbReference>
<dbReference type="SUPFAM" id="SSF53300">
    <property type="entry name" value="vWA-like"/>
    <property type="match status" value="1"/>
</dbReference>
<sequence length="259" mass="27941">MLATLAMFLSLSTAPALQSSIRTGTTEVDVELILAVDVSRSMDWDELQVQRAGYIAALQHPDFINAIQNGLIGQIAVAYYEWAGGVYTDAVVDWQIISNAEEAADFAAKLQAHSQTGLRGTSISSAIEFGANLFDQNDYQGLRQVIDVSGDGPNNRGLPVAPSRDKALSEGIIINGLAIMIRPSMAMVPLDKYYADCVIGGPGAFVLPVKKIEDFAPAIRRKLVMEISGLLPAEAIPASVEQATDCMIGEKIRNDWDNR</sequence>
<name>A0ABX6QJR3_9HYPH</name>
<dbReference type="EMBL" id="CP058350">
    <property type="protein sequence ID" value="QLF68794.1"/>
    <property type="molecule type" value="Genomic_DNA"/>
</dbReference>
<dbReference type="Proteomes" id="UP000308530">
    <property type="component" value="Chromosome"/>
</dbReference>
<feature type="signal peptide" evidence="1">
    <location>
        <begin position="1"/>
        <end position="18"/>
    </location>
</feature>
<proteinExistence type="predicted"/>
<dbReference type="RefSeq" id="WP_138286991.1">
    <property type="nucleotide sequence ID" value="NZ_CP058350.1"/>
</dbReference>
<organism evidence="2 3">
    <name type="scientific">Peteryoungia desertarenae</name>
    <dbReference type="NCBI Taxonomy" id="1813451"/>
    <lineage>
        <taxon>Bacteria</taxon>
        <taxon>Pseudomonadati</taxon>
        <taxon>Pseudomonadota</taxon>
        <taxon>Alphaproteobacteria</taxon>
        <taxon>Hyphomicrobiales</taxon>
        <taxon>Rhizobiaceae</taxon>
        <taxon>Peteryoungia</taxon>
    </lineage>
</organism>
<feature type="chain" id="PRO_5046798023" evidence="1">
    <location>
        <begin position="19"/>
        <end position="259"/>
    </location>
</feature>
<reference evidence="2 3" key="1">
    <citation type="submission" date="2020-06" db="EMBL/GenBank/DDBJ databases">
        <title>Genome sequence of Rhizobium sp strain ADMK78.</title>
        <authorList>
            <person name="Rahi P."/>
        </authorList>
    </citation>
    <scope>NUCLEOTIDE SEQUENCE [LARGE SCALE GENOMIC DNA]</scope>
    <source>
        <strain evidence="2 3">ADMK78</strain>
    </source>
</reference>
<dbReference type="Gene3D" id="3.40.50.410">
    <property type="entry name" value="von Willebrand factor, type A domain"/>
    <property type="match status" value="1"/>
</dbReference>
<accession>A0ABX6QJR3</accession>
<dbReference type="CDD" id="cd00198">
    <property type="entry name" value="vWFA"/>
    <property type="match status" value="1"/>
</dbReference>
<dbReference type="Pfam" id="PF06707">
    <property type="entry name" value="DUF1194"/>
    <property type="match status" value="1"/>
</dbReference>
<evidence type="ECO:0000256" key="1">
    <source>
        <dbReference type="SAM" id="SignalP"/>
    </source>
</evidence>
<protein>
    <submittedName>
        <fullName evidence="2">DUF1194 domain-containing protein</fullName>
    </submittedName>
</protein>